<accession>A0ABU7J276</accession>
<dbReference type="InterPro" id="IPR050176">
    <property type="entry name" value="LTTR"/>
</dbReference>
<comment type="similarity">
    <text evidence="1">Belongs to the LysR transcriptional regulatory family.</text>
</comment>
<dbReference type="SUPFAM" id="SSF53850">
    <property type="entry name" value="Periplasmic binding protein-like II"/>
    <property type="match status" value="1"/>
</dbReference>
<dbReference type="RefSeq" id="WP_330127608.1">
    <property type="nucleotide sequence ID" value="NZ_JAUHLI010000002.1"/>
</dbReference>
<dbReference type="PANTHER" id="PTHR30579">
    <property type="entry name" value="TRANSCRIPTIONAL REGULATOR"/>
    <property type="match status" value="1"/>
</dbReference>
<evidence type="ECO:0000256" key="3">
    <source>
        <dbReference type="ARBA" id="ARBA00023125"/>
    </source>
</evidence>
<keyword evidence="2" id="KW-0805">Transcription regulation</keyword>
<dbReference type="PRINTS" id="PR00039">
    <property type="entry name" value="HTHLYSR"/>
</dbReference>
<dbReference type="Proteomes" id="UP001336314">
    <property type="component" value="Unassembled WGS sequence"/>
</dbReference>
<dbReference type="Pfam" id="PF03466">
    <property type="entry name" value="LysR_substrate"/>
    <property type="match status" value="1"/>
</dbReference>
<comment type="caution">
    <text evidence="6">The sequence shown here is derived from an EMBL/GenBank/DDBJ whole genome shotgun (WGS) entry which is preliminary data.</text>
</comment>
<dbReference type="InterPro" id="IPR036388">
    <property type="entry name" value="WH-like_DNA-bd_sf"/>
</dbReference>
<evidence type="ECO:0000259" key="5">
    <source>
        <dbReference type="PROSITE" id="PS50931"/>
    </source>
</evidence>
<evidence type="ECO:0000256" key="2">
    <source>
        <dbReference type="ARBA" id="ARBA00023015"/>
    </source>
</evidence>
<dbReference type="InterPro" id="IPR005119">
    <property type="entry name" value="LysR_subst-bd"/>
</dbReference>
<organism evidence="6 7">
    <name type="scientific">Alkalimonas cellulosilytica</name>
    <dbReference type="NCBI Taxonomy" id="3058395"/>
    <lineage>
        <taxon>Bacteria</taxon>
        <taxon>Pseudomonadati</taxon>
        <taxon>Pseudomonadota</taxon>
        <taxon>Gammaproteobacteria</taxon>
        <taxon>Alkalimonas</taxon>
    </lineage>
</organism>
<evidence type="ECO:0000313" key="7">
    <source>
        <dbReference type="Proteomes" id="UP001336314"/>
    </source>
</evidence>
<feature type="domain" description="HTH lysR-type" evidence="5">
    <location>
        <begin position="1"/>
        <end position="58"/>
    </location>
</feature>
<evidence type="ECO:0000256" key="1">
    <source>
        <dbReference type="ARBA" id="ARBA00009437"/>
    </source>
</evidence>
<dbReference type="PROSITE" id="PS50931">
    <property type="entry name" value="HTH_LYSR"/>
    <property type="match status" value="1"/>
</dbReference>
<dbReference type="PANTHER" id="PTHR30579:SF8">
    <property type="entry name" value="HTH-TYPE TRANSCRIPTIONAL REGULATOR HDFR"/>
    <property type="match status" value="1"/>
</dbReference>
<sequence length="282" mass="32005">MDTELLKTFLEVHRTRHFGKAAENLFLTQSAVSFRIRQLEQHLGVTLFSRYRNNIQLTTAGERLLPHAETMMITLLRARQDVAITADQQHQLVIASTATLWDCYLLARFTAMQQQLPAISWRAESMERESMIRGLLERQLDLVLLFDPPKTDDLLVEHQAELQLLPVIHANSAPSKAAMQTNYVLMDWGTAFQIKHADILHEETRVTVRTNHAGIALASVLQQKGAAYLPETMVASHLQQGLLQQVADAPVIRRNLYAAYLKTADNREHLTNTLAHFRAVKV</sequence>
<proteinExistence type="inferred from homology"/>
<dbReference type="NCBIfam" id="NF002946">
    <property type="entry name" value="PRK03601.1"/>
    <property type="match status" value="1"/>
</dbReference>
<dbReference type="Gene3D" id="1.10.10.10">
    <property type="entry name" value="Winged helix-like DNA-binding domain superfamily/Winged helix DNA-binding domain"/>
    <property type="match status" value="1"/>
</dbReference>
<keyword evidence="7" id="KW-1185">Reference proteome</keyword>
<dbReference type="InterPro" id="IPR036390">
    <property type="entry name" value="WH_DNA-bd_sf"/>
</dbReference>
<evidence type="ECO:0000256" key="4">
    <source>
        <dbReference type="ARBA" id="ARBA00023163"/>
    </source>
</evidence>
<keyword evidence="3" id="KW-0238">DNA-binding</keyword>
<keyword evidence="4" id="KW-0804">Transcription</keyword>
<dbReference type="Gene3D" id="3.40.190.10">
    <property type="entry name" value="Periplasmic binding protein-like II"/>
    <property type="match status" value="2"/>
</dbReference>
<name>A0ABU7J276_9GAMM</name>
<reference evidence="6 7" key="1">
    <citation type="submission" date="2023-07" db="EMBL/GenBank/DDBJ databases">
        <title>Alkalimonas sp., MEB108 novel, alkaliphilic bacterium isolated from Lonar Lake, India.</title>
        <authorList>
            <person name="Joshi A."/>
            <person name="Thite S."/>
        </authorList>
    </citation>
    <scope>NUCLEOTIDE SEQUENCE [LARGE SCALE GENOMIC DNA]</scope>
    <source>
        <strain evidence="6 7">MEB108</strain>
    </source>
</reference>
<gene>
    <name evidence="6" type="primary">hdfR</name>
    <name evidence="6" type="ORF">QWY20_03310</name>
</gene>
<dbReference type="InterPro" id="IPR000847">
    <property type="entry name" value="LysR_HTH_N"/>
</dbReference>
<dbReference type="EMBL" id="JAUHLI010000002">
    <property type="protein sequence ID" value="MEE2000467.1"/>
    <property type="molecule type" value="Genomic_DNA"/>
</dbReference>
<dbReference type="Pfam" id="PF00126">
    <property type="entry name" value="HTH_1"/>
    <property type="match status" value="1"/>
</dbReference>
<dbReference type="SUPFAM" id="SSF46785">
    <property type="entry name" value="Winged helix' DNA-binding domain"/>
    <property type="match status" value="1"/>
</dbReference>
<protein>
    <submittedName>
        <fullName evidence="6">HTH-type transcriptional regulator HdfR</fullName>
    </submittedName>
</protein>
<evidence type="ECO:0000313" key="6">
    <source>
        <dbReference type="EMBL" id="MEE2000467.1"/>
    </source>
</evidence>